<feature type="compositionally biased region" description="Basic and acidic residues" evidence="7">
    <location>
        <begin position="745"/>
        <end position="758"/>
    </location>
</feature>
<accession>A0A9Q9X4X8</accession>
<evidence type="ECO:0000259" key="8">
    <source>
        <dbReference type="PROSITE" id="PS50003"/>
    </source>
</evidence>
<dbReference type="SMART" id="SM00233">
    <property type="entry name" value="PH"/>
    <property type="match status" value="1"/>
</dbReference>
<dbReference type="GO" id="GO:0070507">
    <property type="term" value="P:regulation of microtubule cytoskeleton organization"/>
    <property type="evidence" value="ECO:0007669"/>
    <property type="project" value="TreeGrafter"/>
</dbReference>
<dbReference type="SMR" id="A0A9Q9X4X8"/>
<feature type="compositionally biased region" description="Polar residues" evidence="7">
    <location>
        <begin position="453"/>
        <end position="479"/>
    </location>
</feature>
<dbReference type="GO" id="GO:0045180">
    <property type="term" value="C:basal cortex"/>
    <property type="evidence" value="ECO:0007669"/>
    <property type="project" value="TreeGrafter"/>
</dbReference>
<feature type="compositionally biased region" description="Polar residues" evidence="7">
    <location>
        <begin position="326"/>
        <end position="335"/>
    </location>
</feature>
<dbReference type="RefSeq" id="XP_042595291.1">
    <property type="nucleotide sequence ID" value="XM_042739357.1"/>
</dbReference>
<evidence type="ECO:0000256" key="6">
    <source>
        <dbReference type="SAM" id="Coils"/>
    </source>
</evidence>
<keyword evidence="3 6" id="KW-0175">Coiled coil</keyword>
<feature type="domain" description="PH" evidence="8">
    <location>
        <begin position="1410"/>
        <end position="1523"/>
    </location>
</feature>
<feature type="region of interest" description="Disordered" evidence="7">
    <location>
        <begin position="1270"/>
        <end position="1292"/>
    </location>
</feature>
<dbReference type="CDD" id="cd22713">
    <property type="entry name" value="FHA_PHLB1"/>
    <property type="match status" value="1"/>
</dbReference>
<reference evidence="9" key="1">
    <citation type="submission" date="2025-08" db="UniProtKB">
        <authorList>
            <consortium name="RefSeq"/>
        </authorList>
    </citation>
    <scope>IDENTIFICATION</scope>
    <source>
        <tissue evidence="9">Muscle</tissue>
    </source>
</reference>
<dbReference type="PANTHER" id="PTHR12156:SF30">
    <property type="entry name" value="PLECKSTRIN HOMOLOGY-LIKE DOMAIN FAMILY B MEMBER 1 ISOFORM X1"/>
    <property type="match status" value="1"/>
</dbReference>
<dbReference type="CDD" id="cd14673">
    <property type="entry name" value="PH_PHLDB1_2"/>
    <property type="match status" value="1"/>
</dbReference>
<feature type="region of interest" description="Disordered" evidence="7">
    <location>
        <begin position="189"/>
        <end position="213"/>
    </location>
</feature>
<keyword evidence="1" id="KW-0488">Methylation</keyword>
<feature type="compositionally biased region" description="Low complexity" evidence="7">
    <location>
        <begin position="606"/>
        <end position="628"/>
    </location>
</feature>
<feature type="compositionally biased region" description="Pro residues" evidence="7">
    <location>
        <begin position="480"/>
        <end position="489"/>
    </location>
</feature>
<evidence type="ECO:0000256" key="1">
    <source>
        <dbReference type="ARBA" id="ARBA00022481"/>
    </source>
</evidence>
<dbReference type="InterPro" id="IPR000253">
    <property type="entry name" value="FHA_dom"/>
</dbReference>
<dbReference type="Pfam" id="PF00169">
    <property type="entry name" value="PH"/>
    <property type="match status" value="1"/>
</dbReference>
<evidence type="ECO:0000256" key="2">
    <source>
        <dbReference type="ARBA" id="ARBA00022553"/>
    </source>
</evidence>
<dbReference type="GeneID" id="109071322"/>
<feature type="compositionally biased region" description="Basic and acidic residues" evidence="7">
    <location>
        <begin position="638"/>
        <end position="655"/>
    </location>
</feature>
<feature type="compositionally biased region" description="Low complexity" evidence="7">
    <location>
        <begin position="293"/>
        <end position="311"/>
    </location>
</feature>
<dbReference type="FunFam" id="2.30.29.30:FF:000006">
    <property type="entry name" value="Pleckstrin homology like domain family B member 1"/>
    <property type="match status" value="1"/>
</dbReference>
<evidence type="ECO:0000256" key="3">
    <source>
        <dbReference type="ARBA" id="ARBA00023054"/>
    </source>
</evidence>
<protein>
    <recommendedName>
        <fullName evidence="4">Pleckstrin homology-like domain family B member 1</fullName>
    </recommendedName>
    <alternativeName>
        <fullName evidence="5">Protein LL5-alpha</fullName>
    </alternativeName>
</protein>
<keyword evidence="2" id="KW-0597">Phosphoprotein</keyword>
<feature type="region of interest" description="Disordered" evidence="7">
    <location>
        <begin position="232"/>
        <end position="664"/>
    </location>
</feature>
<dbReference type="InterPro" id="IPR052212">
    <property type="entry name" value="PH-like_domain"/>
</dbReference>
<dbReference type="Proteomes" id="UP001155660">
    <property type="component" value="Chromosome B15"/>
</dbReference>
<feature type="coiled-coil region" evidence="6">
    <location>
        <begin position="803"/>
        <end position="876"/>
    </location>
</feature>
<feature type="region of interest" description="Disordered" evidence="7">
    <location>
        <begin position="720"/>
        <end position="789"/>
    </location>
</feature>
<dbReference type="PROSITE" id="PS50003">
    <property type="entry name" value="PH_DOMAIN"/>
    <property type="match status" value="1"/>
</dbReference>
<name>A0A9Q9X4X8_CYPCA</name>
<feature type="compositionally biased region" description="Low complexity" evidence="7">
    <location>
        <begin position="237"/>
        <end position="251"/>
    </location>
</feature>
<dbReference type="PANTHER" id="PTHR12156">
    <property type="entry name" value="PLECKSTRIN HOMOLOGY-LIKE DOMAIN, FAMILY B, MEMBER 3"/>
    <property type="match status" value="1"/>
</dbReference>
<evidence type="ECO:0000256" key="4">
    <source>
        <dbReference type="ARBA" id="ARBA00069090"/>
    </source>
</evidence>
<sequence length="1530" mass="169914">MEALCLLDNWNKDSHVPERVSENTLVMDSLNQNLTSRHQSHQVLQSTPLDLIETGKALKVQAERPHLVSLGSGRLSTAITLLPLPEGKTTLGHGAMDINIQGPGIAAQHCFIENKAGLIMLHPCGNQCSMDGLPVTKPVRLSQGCMLCFGQSAFFRFNHPEEAFRMKSMMPEGGQTVGVKNWAYTDSENLVNGNHPSGVPKSHLVSNERVRPEHSAIVSSIEKDLQDIMDSLVMDDPQPSSSESKKPSGQPISQSPLSPMLNGGGRFLLSPPTSPGAMSVGSSYENTSPPFSPLSSPSAASSGSYASPSPSGCQNQLHMLPPVPVRSSSYNYTSQPPIPQPRTILPSYSGGNSGSKVPESPRLQRKALLEAPPSPKPSRRGLNQDSLVAKTPDSPIQTHILPSVSISTAPTDHPSVSRVPVPGSPRLTPKFSTASPSSSPSSPRTKTAIVLQDRSSSPFREQPQPDRSLTSSPSNQLSPPSRPFQPPLDPIVHIIQGGPPHPHPRTLQPPESPRLARRNLEGSSMRELPPLSPSIARRGVPVLPGALPGTLRTPESPSPRMVPESPRLRRKAGSPTEEPFSPRGVRARSPSPTSGLMGEGSGEKGSFGNSLSSAFSLSSLPGSSPRSSPRSHRKMSVGHRDLRMPHPGMRERKNSITEISDNEDDLLEYHRRQREERLREQEMERLERQRLETILNLCAEYNKGDGPAGDLGRMGVSGFGSRDGLNVRRPSLDSVSSASLRVAQRHRESQGENLKEDNSSTESAQQDGRTPTALLNGQNGQAEDSLGSGSIGRLELGYLEEERVRVLAKVDELKARITELEQQLQESKQEAEMERALLQGERQAELEQIEAETEIINQLQHKLSELENTIQREKDKACHSVGWPLKAHSGLDCHPQERANVDAEREALERLQDGYNELTSQLHNCPESLREQLQEQLRREAETLEAVTKQFEDLEFQQLEKESSLEEERETISQQLLQDKAQYNSSVAKRKEKVAALESQANQLGIQAAQECERLVKDRSMTLQLLQKEKERLANLERRYQSLTGGKTFPKSSNNIKESDWGRPQMPVLDLERWYQEVMAARDANHLCPPPPLPAKAFSSRKPAQQVYRSRLDSDTSQSSISRPKISAGLSPTYTTATLGRNSPARSPLMVANSTGSLPRNLAATLQDIETKRQLALQQKEFLPSVFESSSSTDSPTGQQVIEEQRRRLAELKQKAAVEAQCQWEALHGSQTQLNSPFSSTSGPVVHHSILHHTAPSSGEQAYDTLSLESSDSMDTSISTGNNSACSPDNMSSASGMDALKIEEMEKMLKEAQLEKARLIESRERETQARKLMLEEERRRREEAEKRLQEETVHRQQLIEKEVKMRAKNFSQARPMTRYLPIRKEEFDLRTHIESSGHSVDTCYHVILTEKMCKGYLVKMGGKIKSWRKRWFVFDRLKRTFSYYADKHESKLKGVIYFQAIEEVYYDHLRSATKKGFFNLNLTNSPNPSLTFCVKTHDRLYYMVAPSAEAMRIWMDVIVTGAEGYTQFMN</sequence>
<proteinExistence type="predicted"/>
<feature type="region of interest" description="Disordered" evidence="7">
    <location>
        <begin position="1086"/>
        <end position="1146"/>
    </location>
</feature>
<feature type="compositionally biased region" description="Polar residues" evidence="7">
    <location>
        <begin position="1130"/>
        <end position="1145"/>
    </location>
</feature>
<dbReference type="FunFam" id="2.60.200.20:FF:000004">
    <property type="entry name" value="pleckstrin homology-like domain family B member 1 isoform X1"/>
    <property type="match status" value="1"/>
</dbReference>
<evidence type="ECO:0000256" key="5">
    <source>
        <dbReference type="ARBA" id="ARBA00077655"/>
    </source>
</evidence>
<feature type="coiled-coil region" evidence="6">
    <location>
        <begin position="1019"/>
        <end position="1046"/>
    </location>
</feature>
<dbReference type="Pfam" id="PF00498">
    <property type="entry name" value="FHA"/>
    <property type="match status" value="1"/>
</dbReference>
<evidence type="ECO:0000256" key="7">
    <source>
        <dbReference type="SAM" id="MobiDB-lite"/>
    </source>
</evidence>
<gene>
    <name evidence="9" type="primary">LOC109071322</name>
</gene>
<dbReference type="InterPro" id="IPR001849">
    <property type="entry name" value="PH_domain"/>
</dbReference>
<organism evidence="9">
    <name type="scientific">Cyprinus carpio</name>
    <name type="common">Common carp</name>
    <dbReference type="NCBI Taxonomy" id="7962"/>
    <lineage>
        <taxon>Eukaryota</taxon>
        <taxon>Metazoa</taxon>
        <taxon>Chordata</taxon>
        <taxon>Craniata</taxon>
        <taxon>Vertebrata</taxon>
        <taxon>Euteleostomi</taxon>
        <taxon>Actinopterygii</taxon>
        <taxon>Neopterygii</taxon>
        <taxon>Teleostei</taxon>
        <taxon>Ostariophysi</taxon>
        <taxon>Cypriniformes</taxon>
        <taxon>Cyprinidae</taxon>
        <taxon>Cyprininae</taxon>
        <taxon>Cyprinus</taxon>
    </lineage>
</organism>
<feature type="coiled-coil region" evidence="6">
    <location>
        <begin position="1302"/>
        <end position="1361"/>
    </location>
</feature>
<feature type="compositionally biased region" description="Low complexity" evidence="7">
    <location>
        <begin position="414"/>
        <end position="426"/>
    </location>
</feature>
<dbReference type="InterPro" id="IPR037810">
    <property type="entry name" value="PHLDB1/2/3_PH"/>
</dbReference>
<feature type="compositionally biased region" description="Polar residues" evidence="7">
    <location>
        <begin position="760"/>
        <end position="782"/>
    </location>
</feature>
<feature type="coiled-coil region" evidence="6">
    <location>
        <begin position="901"/>
        <end position="954"/>
    </location>
</feature>
<evidence type="ECO:0000313" key="9">
    <source>
        <dbReference type="RefSeq" id="XP_042595291.1"/>
    </source>
</evidence>